<organism evidence="5 6">
    <name type="scientific">Paracoccus siganidrum</name>
    <dbReference type="NCBI Taxonomy" id="1276757"/>
    <lineage>
        <taxon>Bacteria</taxon>
        <taxon>Pseudomonadati</taxon>
        <taxon>Pseudomonadota</taxon>
        <taxon>Alphaproteobacteria</taxon>
        <taxon>Rhodobacterales</taxon>
        <taxon>Paracoccaceae</taxon>
        <taxon>Paracoccus</taxon>
    </lineage>
</organism>
<dbReference type="GO" id="GO:0005509">
    <property type="term" value="F:calcium ion binding"/>
    <property type="evidence" value="ECO:0007669"/>
    <property type="project" value="InterPro"/>
</dbReference>
<comment type="caution">
    <text evidence="5">The sequence shown here is derived from an EMBL/GenBank/DDBJ whole genome shotgun (WGS) entry which is preliminary data.</text>
</comment>
<dbReference type="GO" id="GO:0005615">
    <property type="term" value="C:extracellular space"/>
    <property type="evidence" value="ECO:0007669"/>
    <property type="project" value="InterPro"/>
</dbReference>
<keyword evidence="2" id="KW-0964">Secreted</keyword>
<dbReference type="AlphaFoldDB" id="A0A419AA71"/>
<evidence type="ECO:0000256" key="3">
    <source>
        <dbReference type="ARBA" id="ARBA00022737"/>
    </source>
</evidence>
<name>A0A419AA71_9RHOB</name>
<reference evidence="6" key="1">
    <citation type="submission" date="2018-09" db="EMBL/GenBank/DDBJ databases">
        <title>Paracoccus onubensis nov. sp. a moderate halophilic bacterium isolated from Gruta de las Maravillas (Aracena, Spain).</title>
        <authorList>
            <person name="Jurado V."/>
            <person name="Gutierrez-Patricio S."/>
            <person name="Gonzalez-Pimentel J.L."/>
            <person name="Miller A.Z."/>
            <person name="Laiz L."/>
            <person name="Saiz-Jimenez C."/>
        </authorList>
    </citation>
    <scope>NUCLEOTIDE SEQUENCE [LARGE SCALE GENOMIC DNA]</scope>
    <source>
        <strain evidence="6">DSM 26381</strain>
    </source>
</reference>
<dbReference type="EMBL" id="QZEW01000015">
    <property type="protein sequence ID" value="RJL19538.1"/>
    <property type="molecule type" value="Genomic_DNA"/>
</dbReference>
<dbReference type="SUPFAM" id="SSF51120">
    <property type="entry name" value="beta-Roll"/>
    <property type="match status" value="1"/>
</dbReference>
<dbReference type="InterPro" id="IPR013858">
    <property type="entry name" value="Peptidase_M10B_C"/>
</dbReference>
<dbReference type="Pfam" id="PF08548">
    <property type="entry name" value="Peptidase_M10_C"/>
    <property type="match status" value="1"/>
</dbReference>
<comment type="subcellular location">
    <subcellularLocation>
        <location evidence="1">Secreted</location>
    </subcellularLocation>
</comment>
<evidence type="ECO:0000256" key="2">
    <source>
        <dbReference type="ARBA" id="ARBA00022525"/>
    </source>
</evidence>
<evidence type="ECO:0000313" key="5">
    <source>
        <dbReference type="EMBL" id="RJL19538.1"/>
    </source>
</evidence>
<dbReference type="Gene3D" id="2.150.10.10">
    <property type="entry name" value="Serralysin-like metalloprotease, C-terminal"/>
    <property type="match status" value="1"/>
</dbReference>
<evidence type="ECO:0000256" key="1">
    <source>
        <dbReference type="ARBA" id="ARBA00004613"/>
    </source>
</evidence>
<gene>
    <name evidence="5" type="ORF">D3P05_04800</name>
</gene>
<dbReference type="Proteomes" id="UP000283587">
    <property type="component" value="Unassembled WGS sequence"/>
</dbReference>
<evidence type="ECO:0000313" key="6">
    <source>
        <dbReference type="Proteomes" id="UP000283587"/>
    </source>
</evidence>
<feature type="domain" description="Peptidase M10 serralysin C-terminal" evidence="4">
    <location>
        <begin position="36"/>
        <end position="154"/>
    </location>
</feature>
<dbReference type="InterPro" id="IPR011049">
    <property type="entry name" value="Serralysin-like_metalloprot_C"/>
</dbReference>
<evidence type="ECO:0000259" key="4">
    <source>
        <dbReference type="Pfam" id="PF08548"/>
    </source>
</evidence>
<proteinExistence type="predicted"/>
<sequence>MRGRTARSGSGWIVLGEVEGQQVFNIGVVRSLRQFGEDVLESRKRLNTAGSTGDRTDIFVFNSLRDSAKGANRDVIRDFVPGTDVIQLSGIDANATLNGDQAFSWSGQQASAHGLWTVQSGANRLVRGDVDGDGIHDFEIQVNGVTSLTADDFIL</sequence>
<protein>
    <recommendedName>
        <fullName evidence="4">Peptidase M10 serralysin C-terminal domain-containing protein</fullName>
    </recommendedName>
</protein>
<keyword evidence="3" id="KW-0677">Repeat</keyword>
<dbReference type="OrthoDB" id="7667126at2"/>
<accession>A0A419AA71</accession>
<keyword evidence="6" id="KW-1185">Reference proteome</keyword>